<evidence type="ECO:0000313" key="2">
    <source>
        <dbReference type="EMBL" id="SHN48201.1"/>
    </source>
</evidence>
<name>A0A1M7RPW3_9ACTN</name>
<accession>A0A1M7RPW3</accession>
<organism evidence="2 3">
    <name type="scientific">Cryptosporangium aurantiacum</name>
    <dbReference type="NCBI Taxonomy" id="134849"/>
    <lineage>
        <taxon>Bacteria</taxon>
        <taxon>Bacillati</taxon>
        <taxon>Actinomycetota</taxon>
        <taxon>Actinomycetes</taxon>
        <taxon>Cryptosporangiales</taxon>
        <taxon>Cryptosporangiaceae</taxon>
        <taxon>Cryptosporangium</taxon>
    </lineage>
</organism>
<feature type="transmembrane region" description="Helical" evidence="1">
    <location>
        <begin position="44"/>
        <end position="64"/>
    </location>
</feature>
<proteinExistence type="predicted"/>
<protein>
    <submittedName>
        <fullName evidence="2">Uncharacterized protein</fullName>
    </submittedName>
</protein>
<keyword evidence="1" id="KW-0472">Membrane</keyword>
<feature type="transmembrane region" description="Helical" evidence="1">
    <location>
        <begin position="20"/>
        <end position="38"/>
    </location>
</feature>
<gene>
    <name evidence="2" type="ORF">SAMN05443668_13619</name>
</gene>
<keyword evidence="1" id="KW-1133">Transmembrane helix</keyword>
<sequence length="79" mass="8224">MRSCVQTIGTAIRKVPSGLGVRIVVIVLVIGFTLALFARGLDATAIIGVLSAVAMLLETGRRFLGSPDTSRTTPIGETP</sequence>
<keyword evidence="3" id="KW-1185">Reference proteome</keyword>
<evidence type="ECO:0000313" key="3">
    <source>
        <dbReference type="Proteomes" id="UP000184440"/>
    </source>
</evidence>
<dbReference type="EMBL" id="FRCS01000036">
    <property type="protein sequence ID" value="SHN48201.1"/>
    <property type="molecule type" value="Genomic_DNA"/>
</dbReference>
<dbReference type="AlphaFoldDB" id="A0A1M7RPW3"/>
<dbReference type="Proteomes" id="UP000184440">
    <property type="component" value="Unassembled WGS sequence"/>
</dbReference>
<evidence type="ECO:0000256" key="1">
    <source>
        <dbReference type="SAM" id="Phobius"/>
    </source>
</evidence>
<keyword evidence="1" id="KW-0812">Transmembrane</keyword>
<reference evidence="2 3" key="1">
    <citation type="submission" date="2016-11" db="EMBL/GenBank/DDBJ databases">
        <authorList>
            <person name="Jaros S."/>
            <person name="Januszkiewicz K."/>
            <person name="Wedrychowicz H."/>
        </authorList>
    </citation>
    <scope>NUCLEOTIDE SEQUENCE [LARGE SCALE GENOMIC DNA]</scope>
    <source>
        <strain evidence="2 3">DSM 46144</strain>
    </source>
</reference>